<name>A0A9D2S2D3_9FIRM</name>
<dbReference type="Pfam" id="PF05670">
    <property type="entry name" value="NFACT-R_1"/>
    <property type="match status" value="1"/>
</dbReference>
<sequence length="590" mass="65685">MALDAATLALTAKELEGQLVDARIDKIFEPTRDEIVLNLRSRTAAYKLLLSARSGSARACLTQEVFENPAVPPSFCMLLRKHYTGGRLLAVRTIEEERIMFFDFQCTSEMGDTVVNTIAAELMGRYSNLVLVQKENRAFPEQEGKIIDALKRVDFEDSEIRQLLPGLRYTLPPKPQRTSFLNTNPLGLVAALAEKDLPVASALGKLTGGVGPVVCREAAYRAFGGQEVVADSMTDAQKKSLLQALEQVQEAYQKGGVPTMVLVQGQPVEFSFLPLTQYEGAELVSYPTYSELLEGYYAKKDQVERLKQKSKELAKTVKNLHERAVRKAAARREEQAESASSEQLRIYGELLSANLWAMERGAKEVTLTNYYTGEPVTIPLDVRLSPSANAQKYFKDYKKKQTAARLLTKLIEESDAEAAYLETVCYEVEAASGEAALNEIRMELKSQGYLKYFKLKDKKQKPADFLRYRSSDGFEILVGRNNAQNDRLTLKTARGKDLWFHVQKAPGSHVVVLSRGEDIPNKTKEEAASLAALHSSVYSSDMGAVKVAVDYTFVKHVWKANGAKPGMVLYDPYETAYVTPDAALEKALRE</sequence>
<dbReference type="GO" id="GO:0019843">
    <property type="term" value="F:rRNA binding"/>
    <property type="evidence" value="ECO:0007669"/>
    <property type="project" value="UniProtKB-UniRule"/>
</dbReference>
<dbReference type="Gene3D" id="2.30.310.10">
    <property type="entry name" value="ibrinogen binding protein from staphylococcus aureus domain"/>
    <property type="match status" value="1"/>
</dbReference>
<evidence type="ECO:0000256" key="5">
    <source>
        <dbReference type="HAMAP-Rule" id="MF_00844"/>
    </source>
</evidence>
<dbReference type="PANTHER" id="PTHR15239:SF6">
    <property type="entry name" value="RIBOSOME QUALITY CONTROL COMPLEX SUBUNIT NEMF"/>
    <property type="match status" value="1"/>
</dbReference>
<comment type="similarity">
    <text evidence="5">Belongs to the NEMF family.</text>
</comment>
<dbReference type="InterPro" id="IPR051608">
    <property type="entry name" value="RQC_Subunit_NEMF"/>
</dbReference>
<dbReference type="GO" id="GO:0000049">
    <property type="term" value="F:tRNA binding"/>
    <property type="evidence" value="ECO:0007669"/>
    <property type="project" value="UniProtKB-UniRule"/>
</dbReference>
<reference evidence="7" key="1">
    <citation type="journal article" date="2021" name="PeerJ">
        <title>Extensive microbial diversity within the chicken gut microbiome revealed by metagenomics and culture.</title>
        <authorList>
            <person name="Gilroy R."/>
            <person name="Ravi A."/>
            <person name="Getino M."/>
            <person name="Pursley I."/>
            <person name="Horton D.L."/>
            <person name="Alikhan N.F."/>
            <person name="Baker D."/>
            <person name="Gharbi K."/>
            <person name="Hall N."/>
            <person name="Watson M."/>
            <person name="Adriaenssens E.M."/>
            <person name="Foster-Nyarko E."/>
            <person name="Jarju S."/>
            <person name="Secka A."/>
            <person name="Antonio M."/>
            <person name="Oren A."/>
            <person name="Chaudhuri R.R."/>
            <person name="La Ragione R."/>
            <person name="Hildebrand F."/>
            <person name="Pallen M.J."/>
        </authorList>
    </citation>
    <scope>NUCLEOTIDE SEQUENCE</scope>
    <source>
        <strain evidence="7">ChiBcec8-14828</strain>
    </source>
</reference>
<evidence type="ECO:0000313" key="7">
    <source>
        <dbReference type="EMBL" id="HJB40130.1"/>
    </source>
</evidence>
<accession>A0A9D2S2D3</accession>
<protein>
    <recommendedName>
        <fullName evidence="5">Rqc2 homolog RqcH</fullName>
        <shortName evidence="5">RqcH</shortName>
    </recommendedName>
</protein>
<dbReference type="GO" id="GO:0043023">
    <property type="term" value="F:ribosomal large subunit binding"/>
    <property type="evidence" value="ECO:0007669"/>
    <property type="project" value="UniProtKB-UniRule"/>
</dbReference>
<evidence type="ECO:0000256" key="4">
    <source>
        <dbReference type="ARBA" id="ARBA00022917"/>
    </source>
</evidence>
<dbReference type="InterPro" id="IPR043682">
    <property type="entry name" value="RqcH_bacterial"/>
</dbReference>
<evidence type="ECO:0000256" key="1">
    <source>
        <dbReference type="ARBA" id="ARBA00022555"/>
    </source>
</evidence>
<comment type="subunit">
    <text evidence="5">Associates with stalled 50S ribosomal subunits. Binds to RqcP.</text>
</comment>
<dbReference type="HAMAP" id="MF_00844_B">
    <property type="entry name" value="RqcH_B"/>
    <property type="match status" value="1"/>
</dbReference>
<evidence type="ECO:0000256" key="3">
    <source>
        <dbReference type="ARBA" id="ARBA00022884"/>
    </source>
</evidence>
<comment type="function">
    <text evidence="5">Key component of the ribosome quality control system (RQC), a ribosome-associated complex that mediates the extraction of incompletely synthesized nascent chains from stalled ribosomes and their subsequent degradation. RqcH recruits Ala-charged tRNA, and with RqcP directs the elongation of stalled nascent chains on 50S ribosomal subunits, leading to non-templated C-terminal alanine extensions (Ala tail). The Ala tail promotes nascent chain degradation. May add between 1 and at least 8 Ala residues. Binds to stalled 50S ribosomal subunits.</text>
</comment>
<dbReference type="GO" id="GO:1990112">
    <property type="term" value="C:RQC complex"/>
    <property type="evidence" value="ECO:0007669"/>
    <property type="project" value="TreeGrafter"/>
</dbReference>
<keyword evidence="4 5" id="KW-0648">Protein biosynthesis</keyword>
<keyword evidence="2 5" id="KW-0699">rRNA-binding</keyword>
<keyword evidence="1 5" id="KW-0820">tRNA-binding</keyword>
<dbReference type="Pfam" id="PF05833">
    <property type="entry name" value="NFACT_N"/>
    <property type="match status" value="1"/>
</dbReference>
<dbReference type="EMBL" id="DWYA01000058">
    <property type="protein sequence ID" value="HJB40130.1"/>
    <property type="molecule type" value="Genomic_DNA"/>
</dbReference>
<dbReference type="Proteomes" id="UP000824209">
    <property type="component" value="Unassembled WGS sequence"/>
</dbReference>
<proteinExistence type="inferred from homology"/>
<evidence type="ECO:0000259" key="6">
    <source>
        <dbReference type="Pfam" id="PF05670"/>
    </source>
</evidence>
<gene>
    <name evidence="5" type="primary">rqcH</name>
    <name evidence="7" type="ORF">H9943_07010</name>
</gene>
<evidence type="ECO:0000256" key="2">
    <source>
        <dbReference type="ARBA" id="ARBA00022730"/>
    </source>
</evidence>
<evidence type="ECO:0000313" key="8">
    <source>
        <dbReference type="Proteomes" id="UP000824209"/>
    </source>
</evidence>
<keyword evidence="3 5" id="KW-0694">RNA-binding</keyword>
<reference evidence="7" key="2">
    <citation type="submission" date="2021-04" db="EMBL/GenBank/DDBJ databases">
        <authorList>
            <person name="Gilroy R."/>
        </authorList>
    </citation>
    <scope>NUCLEOTIDE SEQUENCE</scope>
    <source>
        <strain evidence="7">ChiBcec8-14828</strain>
    </source>
</reference>
<dbReference type="InterPro" id="IPR008532">
    <property type="entry name" value="NFACT_RNA-bd"/>
</dbReference>
<organism evidence="7 8">
    <name type="scientific">Candidatus Ruthenibacterium avium</name>
    <dbReference type="NCBI Taxonomy" id="2838751"/>
    <lineage>
        <taxon>Bacteria</taxon>
        <taxon>Bacillati</taxon>
        <taxon>Bacillota</taxon>
        <taxon>Clostridia</taxon>
        <taxon>Eubacteriales</taxon>
        <taxon>Oscillospiraceae</taxon>
        <taxon>Ruthenibacterium</taxon>
    </lineage>
</organism>
<comment type="caution">
    <text evidence="7">The sequence shown here is derived from an EMBL/GenBank/DDBJ whole genome shotgun (WGS) entry which is preliminary data.</text>
</comment>
<dbReference type="PANTHER" id="PTHR15239">
    <property type="entry name" value="NUCLEAR EXPORT MEDIATOR FACTOR NEMF"/>
    <property type="match status" value="1"/>
</dbReference>
<feature type="domain" description="NFACT RNA-binding" evidence="6">
    <location>
        <begin position="465"/>
        <end position="562"/>
    </location>
</feature>
<dbReference type="AlphaFoldDB" id="A0A9D2S2D3"/>
<dbReference type="GO" id="GO:0072344">
    <property type="term" value="P:rescue of stalled ribosome"/>
    <property type="evidence" value="ECO:0007669"/>
    <property type="project" value="UniProtKB-UniRule"/>
</dbReference>